<name>A0A7S3I6A9_9SPIT</name>
<dbReference type="Gene3D" id="6.20.400.10">
    <property type="match status" value="1"/>
</dbReference>
<dbReference type="EMBL" id="HBIE01032634">
    <property type="protein sequence ID" value="CAE0314977.1"/>
    <property type="molecule type" value="Transcribed_RNA"/>
</dbReference>
<dbReference type="PANTHER" id="PTHR12292">
    <property type="entry name" value="RWD DOMAIN-CONTAINING PROTEIN"/>
    <property type="match status" value="1"/>
</dbReference>
<dbReference type="InterPro" id="IPR032378">
    <property type="entry name" value="ZC3H15/TMA46_C"/>
</dbReference>
<dbReference type="Pfam" id="PF16543">
    <property type="entry name" value="DFRP_C"/>
    <property type="match status" value="1"/>
</dbReference>
<proteinExistence type="predicted"/>
<protein>
    <recommendedName>
        <fullName evidence="1">ZC3H15/TMA46 family C-terminal domain-containing protein</fullName>
    </recommendedName>
</protein>
<sequence>MMIFELTDLLKEKITVINEGVLNHLDKIEEASSLKNMSKEVHKADTTNLNYTPVTHDTFAAWCEKYKERIRLEKLANKSDLDDKPTGKQLFLMNRSAFDDIVLDATEAEAIEAIEDGAATVVDEEAKVEEEEDEDDEAFVYDRALYDADGLDDDEDIDFDD</sequence>
<dbReference type="InterPro" id="IPR040213">
    <property type="entry name" value="GIR2-like"/>
</dbReference>
<reference evidence="2" key="1">
    <citation type="submission" date="2021-01" db="EMBL/GenBank/DDBJ databases">
        <authorList>
            <person name="Corre E."/>
            <person name="Pelletier E."/>
            <person name="Niang G."/>
            <person name="Scheremetjew M."/>
            <person name="Finn R."/>
            <person name="Kale V."/>
            <person name="Holt S."/>
            <person name="Cochrane G."/>
            <person name="Meng A."/>
            <person name="Brown T."/>
            <person name="Cohen L."/>
        </authorList>
    </citation>
    <scope>NUCLEOTIDE SEQUENCE</scope>
    <source>
        <strain evidence="2">Fehren 1</strain>
    </source>
</reference>
<feature type="domain" description="ZC3H15/TMA46 family C-terminal" evidence="1">
    <location>
        <begin position="48"/>
        <end position="108"/>
    </location>
</feature>
<evidence type="ECO:0000259" key="1">
    <source>
        <dbReference type="Pfam" id="PF16543"/>
    </source>
</evidence>
<gene>
    <name evidence="2" type="ORF">FEHR0123_LOCUS9903</name>
</gene>
<accession>A0A7S3I6A9</accession>
<organism evidence="2">
    <name type="scientific">Favella ehrenbergii</name>
    <dbReference type="NCBI Taxonomy" id="182087"/>
    <lineage>
        <taxon>Eukaryota</taxon>
        <taxon>Sar</taxon>
        <taxon>Alveolata</taxon>
        <taxon>Ciliophora</taxon>
        <taxon>Intramacronucleata</taxon>
        <taxon>Spirotrichea</taxon>
        <taxon>Choreotrichia</taxon>
        <taxon>Tintinnida</taxon>
        <taxon>Xystonellidae</taxon>
        <taxon>Favella</taxon>
    </lineage>
</organism>
<dbReference type="AlphaFoldDB" id="A0A7S3I6A9"/>
<evidence type="ECO:0000313" key="2">
    <source>
        <dbReference type="EMBL" id="CAE0314977.1"/>
    </source>
</evidence>